<proteinExistence type="predicted"/>
<dbReference type="Proteomes" id="UP000036403">
    <property type="component" value="Unassembled WGS sequence"/>
</dbReference>
<evidence type="ECO:0000313" key="2">
    <source>
        <dbReference type="Proteomes" id="UP000036403"/>
    </source>
</evidence>
<keyword evidence="2" id="KW-1185">Reference proteome</keyword>
<dbReference type="EMBL" id="LBMM01035861">
    <property type="protein sequence ID" value="KMQ81401.1"/>
    <property type="molecule type" value="Genomic_DNA"/>
</dbReference>
<dbReference type="AlphaFoldDB" id="A0A0J7JU50"/>
<evidence type="ECO:0000313" key="1">
    <source>
        <dbReference type="EMBL" id="KMQ81401.1"/>
    </source>
</evidence>
<name>A0A0J7JU50_LASNI</name>
<gene>
    <name evidence="1" type="ORF">RF55_26445</name>
</gene>
<protein>
    <submittedName>
        <fullName evidence="1">Briggsae cbr-dct-10</fullName>
    </submittedName>
</protein>
<dbReference type="PaxDb" id="67767-A0A0J7JU50"/>
<sequence>MLGRFLEAVRGDVGLELRKQNPKDFEEAIIKAENLEQALGEVSSVNNIDLEIKNKIQETKMQLLKADKNKSKFG</sequence>
<organism evidence="1 2">
    <name type="scientific">Lasius niger</name>
    <name type="common">Black garden ant</name>
    <dbReference type="NCBI Taxonomy" id="67767"/>
    <lineage>
        <taxon>Eukaryota</taxon>
        <taxon>Metazoa</taxon>
        <taxon>Ecdysozoa</taxon>
        <taxon>Arthropoda</taxon>
        <taxon>Hexapoda</taxon>
        <taxon>Insecta</taxon>
        <taxon>Pterygota</taxon>
        <taxon>Neoptera</taxon>
        <taxon>Endopterygota</taxon>
        <taxon>Hymenoptera</taxon>
        <taxon>Apocrita</taxon>
        <taxon>Aculeata</taxon>
        <taxon>Formicoidea</taxon>
        <taxon>Formicidae</taxon>
        <taxon>Formicinae</taxon>
        <taxon>Lasius</taxon>
        <taxon>Lasius</taxon>
    </lineage>
</organism>
<accession>A0A0J7JU50</accession>
<reference evidence="1 2" key="1">
    <citation type="submission" date="2015-04" db="EMBL/GenBank/DDBJ databases">
        <title>Lasius niger genome sequencing.</title>
        <authorList>
            <person name="Konorov E.A."/>
            <person name="Nikitin M.A."/>
            <person name="Kirill M.V."/>
            <person name="Chang P."/>
        </authorList>
    </citation>
    <scope>NUCLEOTIDE SEQUENCE [LARGE SCALE GENOMIC DNA]</scope>
    <source>
        <tissue evidence="1">Whole</tissue>
    </source>
</reference>
<comment type="caution">
    <text evidence="1">The sequence shown here is derived from an EMBL/GenBank/DDBJ whole genome shotgun (WGS) entry which is preliminary data.</text>
</comment>